<dbReference type="Proteomes" id="UP001165085">
    <property type="component" value="Unassembled WGS sequence"/>
</dbReference>
<feature type="region of interest" description="Disordered" evidence="1">
    <location>
        <begin position="189"/>
        <end position="214"/>
    </location>
</feature>
<feature type="compositionally biased region" description="Polar residues" evidence="1">
    <location>
        <begin position="82"/>
        <end position="98"/>
    </location>
</feature>
<evidence type="ECO:0000313" key="3">
    <source>
        <dbReference type="Proteomes" id="UP001165085"/>
    </source>
</evidence>
<dbReference type="OrthoDB" id="10435869at2759"/>
<feature type="compositionally biased region" description="Pro residues" evidence="1">
    <location>
        <begin position="69"/>
        <end position="81"/>
    </location>
</feature>
<feature type="compositionally biased region" description="Polar residues" evidence="1">
    <location>
        <begin position="1"/>
        <end position="13"/>
    </location>
</feature>
<dbReference type="Gene3D" id="3.30.40.10">
    <property type="entry name" value="Zinc/RING finger domain, C3HC4 (zinc finger)"/>
    <property type="match status" value="1"/>
</dbReference>
<sequence length="313" mass="34155">MNPTQRTSNSNPVKINFFRPTPSRSRRSDAGRGTGRPSLNSVGSMMRRVRSRMKPRGEEEGEVEVLQPRAPPFQSPLPPVTAPSSAPDDSTNTPPSTSLEEEEISECPICFEAVTKDTKILCSNSHKMCVSCMRMLVKDNVPANSATIPHVGSCDGKIETCRCTGFGFRCPVCREECVMEPQHVRATIKGSWSNSKTSTPLPPLKPPPKSSLHPRRYTDKGYTTDCVSCRSAGVLTPSVSAKGELLGLCCSSGHTLCVPCSRKLGDATKCNSVKCKGIKCKQFGMGYECPECNVKHIIGRRHMHVLLRGGWSK</sequence>
<gene>
    <name evidence="2" type="ORF">TrST_g3362</name>
</gene>
<proteinExistence type="predicted"/>
<dbReference type="InterPro" id="IPR013083">
    <property type="entry name" value="Znf_RING/FYVE/PHD"/>
</dbReference>
<dbReference type="AlphaFoldDB" id="A0A9W7BUM9"/>
<protein>
    <recommendedName>
        <fullName evidence="4">RING-type domain-containing protein</fullName>
    </recommendedName>
</protein>
<accession>A0A9W7BUM9</accession>
<evidence type="ECO:0008006" key="4">
    <source>
        <dbReference type="Google" id="ProtNLM"/>
    </source>
</evidence>
<reference evidence="3" key="1">
    <citation type="journal article" date="2023" name="Commun. Biol.">
        <title>Genome analysis of Parmales, the sister group of diatoms, reveals the evolutionary specialization of diatoms from phago-mixotrophs to photoautotrophs.</title>
        <authorList>
            <person name="Ban H."/>
            <person name="Sato S."/>
            <person name="Yoshikawa S."/>
            <person name="Yamada K."/>
            <person name="Nakamura Y."/>
            <person name="Ichinomiya M."/>
            <person name="Sato N."/>
            <person name="Blanc-Mathieu R."/>
            <person name="Endo H."/>
            <person name="Kuwata A."/>
            <person name="Ogata H."/>
        </authorList>
    </citation>
    <scope>NUCLEOTIDE SEQUENCE [LARGE SCALE GENOMIC DNA]</scope>
    <source>
        <strain evidence="3">NIES 3701</strain>
    </source>
</reference>
<organism evidence="2 3">
    <name type="scientific">Triparma strigata</name>
    <dbReference type="NCBI Taxonomy" id="1606541"/>
    <lineage>
        <taxon>Eukaryota</taxon>
        <taxon>Sar</taxon>
        <taxon>Stramenopiles</taxon>
        <taxon>Ochrophyta</taxon>
        <taxon>Bolidophyceae</taxon>
        <taxon>Parmales</taxon>
        <taxon>Triparmaceae</taxon>
        <taxon>Triparma</taxon>
    </lineage>
</organism>
<name>A0A9W7BUM9_9STRA</name>
<dbReference type="EMBL" id="BRXY01000434">
    <property type="protein sequence ID" value="GMH94756.1"/>
    <property type="molecule type" value="Genomic_DNA"/>
</dbReference>
<feature type="compositionally biased region" description="Pro residues" evidence="1">
    <location>
        <begin position="200"/>
        <end position="209"/>
    </location>
</feature>
<comment type="caution">
    <text evidence="2">The sequence shown here is derived from an EMBL/GenBank/DDBJ whole genome shotgun (WGS) entry which is preliminary data.</text>
</comment>
<evidence type="ECO:0000256" key="1">
    <source>
        <dbReference type="SAM" id="MobiDB-lite"/>
    </source>
</evidence>
<feature type="region of interest" description="Disordered" evidence="1">
    <location>
        <begin position="1"/>
        <end position="100"/>
    </location>
</feature>
<keyword evidence="3" id="KW-1185">Reference proteome</keyword>
<evidence type="ECO:0000313" key="2">
    <source>
        <dbReference type="EMBL" id="GMH94756.1"/>
    </source>
</evidence>